<protein>
    <submittedName>
        <fullName evidence="1">Uncharacterized protein</fullName>
    </submittedName>
</protein>
<sequence>MSPSWSGVSPSREYLLREEYPDLKEKWEMYHDHKLTFLEVDEELKKFGIIKRFFNSKEYNHIRNNWVKAKTLYENELKEYQILEKLLWDY</sequence>
<accession>A0A0F9G2I1</accession>
<reference evidence="1" key="1">
    <citation type="journal article" date="2015" name="Nature">
        <title>Complex archaea that bridge the gap between prokaryotes and eukaryotes.</title>
        <authorList>
            <person name="Spang A."/>
            <person name="Saw J.H."/>
            <person name="Jorgensen S.L."/>
            <person name="Zaremba-Niedzwiedzka K."/>
            <person name="Martijn J."/>
            <person name="Lind A.E."/>
            <person name="van Eijk R."/>
            <person name="Schleper C."/>
            <person name="Guy L."/>
            <person name="Ettema T.J."/>
        </authorList>
    </citation>
    <scope>NUCLEOTIDE SEQUENCE</scope>
</reference>
<name>A0A0F9G2I1_9ZZZZ</name>
<organism evidence="1">
    <name type="scientific">marine sediment metagenome</name>
    <dbReference type="NCBI Taxonomy" id="412755"/>
    <lineage>
        <taxon>unclassified sequences</taxon>
        <taxon>metagenomes</taxon>
        <taxon>ecological metagenomes</taxon>
    </lineage>
</organism>
<evidence type="ECO:0000313" key="1">
    <source>
        <dbReference type="EMBL" id="KKL92899.1"/>
    </source>
</evidence>
<gene>
    <name evidence="1" type="ORF">LCGC14_1880110</name>
</gene>
<proteinExistence type="predicted"/>
<dbReference type="AlphaFoldDB" id="A0A0F9G2I1"/>
<dbReference type="EMBL" id="LAZR01019342">
    <property type="protein sequence ID" value="KKL92899.1"/>
    <property type="molecule type" value="Genomic_DNA"/>
</dbReference>
<comment type="caution">
    <text evidence="1">The sequence shown here is derived from an EMBL/GenBank/DDBJ whole genome shotgun (WGS) entry which is preliminary data.</text>
</comment>